<dbReference type="AlphaFoldDB" id="A0AA86T7D0"/>
<dbReference type="KEGG" id="nti:DNFV4_04041"/>
<dbReference type="Pfam" id="PF12322">
    <property type="entry name" value="T4_baseplate"/>
    <property type="match status" value="1"/>
</dbReference>
<sequence>MRRLATGDLLALWEQGAAQSDVERALLLLAAACPDRPRDALADLSIGERDWSLLELRERIFGTTLEGLATCAQCQAMLDLAFTVDDVRGAASNRSTAEPALSVQADGYDLRIRLPNSRDLEVAAAANSLPEARRRLFERCVLDARRDGAVCRADDVPEEIVQMAEARMAEADPQGDLQLSIACPHCGHRWQAGFDIVSFFWSEIHAWAFRLLQDVHVLASAYGWREAEILALSPRRRQAYLELVGP</sequence>
<proteinExistence type="predicted"/>
<dbReference type="Proteomes" id="UP001179121">
    <property type="component" value="Chromosome"/>
</dbReference>
<dbReference type="RefSeq" id="WP_289270942.1">
    <property type="nucleotide sequence ID" value="NZ_OX365700.1"/>
</dbReference>
<organism evidence="1 2">
    <name type="scientific">Nitrospira tepida</name>
    <dbReference type="NCBI Taxonomy" id="2973512"/>
    <lineage>
        <taxon>Bacteria</taxon>
        <taxon>Pseudomonadati</taxon>
        <taxon>Nitrospirota</taxon>
        <taxon>Nitrospiria</taxon>
        <taxon>Nitrospirales</taxon>
        <taxon>Nitrospiraceae</taxon>
        <taxon>Nitrospira</taxon>
    </lineage>
</organism>
<evidence type="ECO:0000313" key="1">
    <source>
        <dbReference type="EMBL" id="CAI4033600.1"/>
    </source>
</evidence>
<protein>
    <submittedName>
        <fullName evidence="1">Phage baseplate protein</fullName>
    </submittedName>
</protein>
<name>A0AA86T7D0_9BACT</name>
<evidence type="ECO:0000313" key="2">
    <source>
        <dbReference type="Proteomes" id="UP001179121"/>
    </source>
</evidence>
<gene>
    <name evidence="1" type="ORF">DNFV4_04041</name>
</gene>
<accession>A0AA86T7D0</accession>
<dbReference type="EMBL" id="OX365700">
    <property type="protein sequence ID" value="CAI4033600.1"/>
    <property type="molecule type" value="Genomic_DNA"/>
</dbReference>
<reference evidence="1" key="1">
    <citation type="submission" date="2022-10" db="EMBL/GenBank/DDBJ databases">
        <authorList>
            <person name="Koch H."/>
        </authorList>
    </citation>
    <scope>NUCLEOTIDE SEQUENCE</scope>
    <source>
        <strain evidence="1">DNF</strain>
    </source>
</reference>
<keyword evidence="2" id="KW-1185">Reference proteome</keyword>
<dbReference type="InterPro" id="IPR024364">
    <property type="entry name" value="Baseplate_phage_T4-like"/>
</dbReference>